<sequence>MAASSDLIKLVGEQLKFIREEKGFKQEKLAEMAGIAHARISEIETFKSNPTLETLDKIIDALGISPLEFFHYQKLNTIADITNKKLLIDIHRSILLERDLGEVKYVVNTTKEFLETIDNK</sequence>
<dbReference type="InterPro" id="IPR001387">
    <property type="entry name" value="Cro/C1-type_HTH"/>
</dbReference>
<evidence type="ECO:0000313" key="4">
    <source>
        <dbReference type="Proteomes" id="UP000658225"/>
    </source>
</evidence>
<dbReference type="RefSeq" id="WP_192599221.1">
    <property type="nucleotide sequence ID" value="NZ_JADBEL010000014.1"/>
</dbReference>
<dbReference type="Proteomes" id="UP000658225">
    <property type="component" value="Unassembled WGS sequence"/>
</dbReference>
<feature type="domain" description="HTH cro/C1-type" evidence="2">
    <location>
        <begin position="15"/>
        <end position="69"/>
    </location>
</feature>
<evidence type="ECO:0000259" key="2">
    <source>
        <dbReference type="PROSITE" id="PS50943"/>
    </source>
</evidence>
<dbReference type="GO" id="GO:0005829">
    <property type="term" value="C:cytosol"/>
    <property type="evidence" value="ECO:0007669"/>
    <property type="project" value="TreeGrafter"/>
</dbReference>
<protein>
    <submittedName>
        <fullName evidence="3">Transcriptional regulator with XRE-family HTH domain</fullName>
    </submittedName>
</protein>
<proteinExistence type="predicted"/>
<dbReference type="SUPFAM" id="SSF47413">
    <property type="entry name" value="lambda repressor-like DNA-binding domains"/>
    <property type="match status" value="1"/>
</dbReference>
<dbReference type="Gene3D" id="1.10.260.40">
    <property type="entry name" value="lambda repressor-like DNA-binding domains"/>
    <property type="match status" value="1"/>
</dbReference>
<dbReference type="Pfam" id="PF01381">
    <property type="entry name" value="HTH_3"/>
    <property type="match status" value="1"/>
</dbReference>
<organism evidence="3 4">
    <name type="scientific">Sporosarcina limicola</name>
    <dbReference type="NCBI Taxonomy" id="34101"/>
    <lineage>
        <taxon>Bacteria</taxon>
        <taxon>Bacillati</taxon>
        <taxon>Bacillota</taxon>
        <taxon>Bacilli</taxon>
        <taxon>Bacillales</taxon>
        <taxon>Caryophanaceae</taxon>
        <taxon>Sporosarcina</taxon>
    </lineage>
</organism>
<evidence type="ECO:0000256" key="1">
    <source>
        <dbReference type="ARBA" id="ARBA00023125"/>
    </source>
</evidence>
<dbReference type="EMBL" id="JADBEL010000014">
    <property type="protein sequence ID" value="MBE1555504.1"/>
    <property type="molecule type" value="Genomic_DNA"/>
</dbReference>
<accession>A0A927MQ80</accession>
<comment type="caution">
    <text evidence="3">The sequence shown here is derived from an EMBL/GenBank/DDBJ whole genome shotgun (WGS) entry which is preliminary data.</text>
</comment>
<dbReference type="AlphaFoldDB" id="A0A927MQ80"/>
<dbReference type="GO" id="GO:0003677">
    <property type="term" value="F:DNA binding"/>
    <property type="evidence" value="ECO:0007669"/>
    <property type="project" value="UniProtKB-KW"/>
</dbReference>
<evidence type="ECO:0000313" key="3">
    <source>
        <dbReference type="EMBL" id="MBE1555504.1"/>
    </source>
</evidence>
<gene>
    <name evidence="3" type="ORF">H4683_002624</name>
</gene>
<dbReference type="CDD" id="cd00093">
    <property type="entry name" value="HTH_XRE"/>
    <property type="match status" value="1"/>
</dbReference>
<dbReference type="PROSITE" id="PS50943">
    <property type="entry name" value="HTH_CROC1"/>
    <property type="match status" value="1"/>
</dbReference>
<dbReference type="InterPro" id="IPR010982">
    <property type="entry name" value="Lambda_DNA-bd_dom_sf"/>
</dbReference>
<dbReference type="PANTHER" id="PTHR46797">
    <property type="entry name" value="HTH-TYPE TRANSCRIPTIONAL REGULATOR"/>
    <property type="match status" value="1"/>
</dbReference>
<name>A0A927MQ80_9BACL</name>
<dbReference type="SMART" id="SM00530">
    <property type="entry name" value="HTH_XRE"/>
    <property type="match status" value="1"/>
</dbReference>
<keyword evidence="1" id="KW-0238">DNA-binding</keyword>
<dbReference type="GO" id="GO:0003700">
    <property type="term" value="F:DNA-binding transcription factor activity"/>
    <property type="evidence" value="ECO:0007669"/>
    <property type="project" value="TreeGrafter"/>
</dbReference>
<dbReference type="PANTHER" id="PTHR46797:SF1">
    <property type="entry name" value="METHYLPHOSPHONATE SYNTHASE"/>
    <property type="match status" value="1"/>
</dbReference>
<keyword evidence="4" id="KW-1185">Reference proteome</keyword>
<reference evidence="3" key="1">
    <citation type="submission" date="2020-10" db="EMBL/GenBank/DDBJ databases">
        <title>Genomic Encyclopedia of Type Strains, Phase IV (KMG-IV): sequencing the most valuable type-strain genomes for metagenomic binning, comparative biology and taxonomic classification.</title>
        <authorList>
            <person name="Goeker M."/>
        </authorList>
    </citation>
    <scope>NUCLEOTIDE SEQUENCE</scope>
    <source>
        <strain evidence="3">DSM 13886</strain>
    </source>
</reference>
<dbReference type="InterPro" id="IPR050807">
    <property type="entry name" value="TransReg_Diox_bact_type"/>
</dbReference>